<accession>A0A921F0D3</accession>
<reference evidence="8" key="2">
    <citation type="submission" date="2021-09" db="EMBL/GenBank/DDBJ databases">
        <authorList>
            <person name="Gilroy R."/>
        </authorList>
    </citation>
    <scope>NUCLEOTIDE SEQUENCE</scope>
    <source>
        <strain evidence="8">CHK173-2145</strain>
    </source>
</reference>
<organism evidence="8 9">
    <name type="scientific">Levilactobacillus hammesii</name>
    <dbReference type="NCBI Taxonomy" id="267633"/>
    <lineage>
        <taxon>Bacteria</taxon>
        <taxon>Bacillati</taxon>
        <taxon>Bacillota</taxon>
        <taxon>Bacilli</taxon>
        <taxon>Lactobacillales</taxon>
        <taxon>Lactobacillaceae</taxon>
        <taxon>Levilactobacillus</taxon>
    </lineage>
</organism>
<evidence type="ECO:0000256" key="4">
    <source>
        <dbReference type="ARBA" id="ARBA00022729"/>
    </source>
</evidence>
<keyword evidence="5" id="KW-0572">Peptidoglycan-anchor</keyword>
<keyword evidence="3" id="KW-0964">Secreted</keyword>
<evidence type="ECO:0000256" key="5">
    <source>
        <dbReference type="ARBA" id="ARBA00023088"/>
    </source>
</evidence>
<gene>
    <name evidence="8" type="ORF">K8U88_02015</name>
</gene>
<evidence type="ECO:0000256" key="1">
    <source>
        <dbReference type="ARBA" id="ARBA00004168"/>
    </source>
</evidence>
<dbReference type="InterPro" id="IPR013783">
    <property type="entry name" value="Ig-like_fold"/>
</dbReference>
<dbReference type="Proteomes" id="UP000721920">
    <property type="component" value="Unassembled WGS sequence"/>
</dbReference>
<dbReference type="InterPro" id="IPR008966">
    <property type="entry name" value="Adhesion_dom_sf"/>
</dbReference>
<dbReference type="Pfam" id="PF17802">
    <property type="entry name" value="SpaA"/>
    <property type="match status" value="1"/>
</dbReference>
<dbReference type="InterPro" id="IPR011252">
    <property type="entry name" value="Fibrogen-bd_dom1"/>
</dbReference>
<evidence type="ECO:0000256" key="3">
    <source>
        <dbReference type="ARBA" id="ARBA00022525"/>
    </source>
</evidence>
<dbReference type="InterPro" id="IPR041033">
    <property type="entry name" value="SpaA_PFL_dom_1"/>
</dbReference>
<evidence type="ECO:0000259" key="7">
    <source>
        <dbReference type="Pfam" id="PF17961"/>
    </source>
</evidence>
<name>A0A921F0D3_9LACO</name>
<dbReference type="SUPFAM" id="SSF49401">
    <property type="entry name" value="Bacterial adhesins"/>
    <property type="match status" value="2"/>
</dbReference>
<keyword evidence="4" id="KW-0732">Signal</keyword>
<reference evidence="8" key="1">
    <citation type="journal article" date="2021" name="PeerJ">
        <title>Extensive microbial diversity within the chicken gut microbiome revealed by metagenomics and culture.</title>
        <authorList>
            <person name="Gilroy R."/>
            <person name="Ravi A."/>
            <person name="Getino M."/>
            <person name="Pursley I."/>
            <person name="Horton D.L."/>
            <person name="Alikhan N.F."/>
            <person name="Baker D."/>
            <person name="Gharbi K."/>
            <person name="Hall N."/>
            <person name="Watson M."/>
            <person name="Adriaenssens E.M."/>
            <person name="Foster-Nyarko E."/>
            <person name="Jarju S."/>
            <person name="Secka A."/>
            <person name="Antonio M."/>
            <person name="Oren A."/>
            <person name="Chaudhuri R.R."/>
            <person name="La Ragione R."/>
            <person name="Hildebrand F."/>
            <person name="Pallen M.J."/>
        </authorList>
    </citation>
    <scope>NUCLEOTIDE SEQUENCE</scope>
    <source>
        <strain evidence="8">CHK173-2145</strain>
    </source>
</reference>
<dbReference type="Gene3D" id="2.60.40.1280">
    <property type="match status" value="1"/>
</dbReference>
<evidence type="ECO:0000313" key="8">
    <source>
        <dbReference type="EMBL" id="HJE86339.1"/>
    </source>
</evidence>
<protein>
    <submittedName>
        <fullName evidence="8">Ig-like domain-containing protein</fullName>
    </submittedName>
</protein>
<dbReference type="AlphaFoldDB" id="A0A921F0D3"/>
<comment type="subcellular location">
    <subcellularLocation>
        <location evidence="1">Secreted</location>
        <location evidence="1">Cell wall</location>
        <topology evidence="1">Peptidoglycan-anchor</topology>
    </subcellularLocation>
</comment>
<dbReference type="Pfam" id="PF17961">
    <property type="entry name" value="Big_8"/>
    <property type="match status" value="1"/>
</dbReference>
<feature type="domain" description="SpaA-like prealbumin fold" evidence="6">
    <location>
        <begin position="341"/>
        <end position="418"/>
    </location>
</feature>
<dbReference type="EMBL" id="DYXN01000029">
    <property type="protein sequence ID" value="HJE86339.1"/>
    <property type="molecule type" value="Genomic_DNA"/>
</dbReference>
<dbReference type="Gene3D" id="2.60.40.10">
    <property type="entry name" value="Immunoglobulins"/>
    <property type="match status" value="1"/>
</dbReference>
<evidence type="ECO:0000259" key="6">
    <source>
        <dbReference type="Pfam" id="PF17802"/>
    </source>
</evidence>
<sequence>MWKKLSFWILGLMLGLLVLMSGGWLTARAADLTSQASGVETPSTITEDGVTDSIDANADLMSGQGYVLTYDWGINDGQAIHAGDTVTVTLPKTASYSNFLSTPIDVQLQGSDKPAGSMLPNPDNSQQLIITFNDNLANTNTGRTGTIQIHVQGTKADGSGSGGGSSVDLIRKNGWPLKYDYDEHGYPTHIAWQITLNPDNKNLGDVTLTDQIGPHMTFHQAQQETDPYKITTNPILPAADFSATDSGSTLVMKLKNVTKKVDIFYYADIDPQYFMTHQQGNFSNAVGLVSTSGGGDATTDPGTPDGVPATQNIVKNYSWGASATIDGWYLGGFELTKSAADQTATKLAGATYTLQKKNSEGSYSDYQTGLITDGQGVLRDVSLEAGEYQLTETSAPDGYLRGTSSIQFTVSAKDTPTVHNLTQSDQPNGATLTKTNAKTKAAVPDATYRLVKGTAGGPR</sequence>
<dbReference type="InterPro" id="IPR041171">
    <property type="entry name" value="SDR_Ig"/>
</dbReference>
<dbReference type="Gene3D" id="2.60.40.740">
    <property type="match status" value="1"/>
</dbReference>
<proteinExistence type="predicted"/>
<feature type="domain" description="SDR-like Ig" evidence="7">
    <location>
        <begin position="64"/>
        <end position="152"/>
    </location>
</feature>
<evidence type="ECO:0000256" key="2">
    <source>
        <dbReference type="ARBA" id="ARBA00022512"/>
    </source>
</evidence>
<dbReference type="GO" id="GO:0007155">
    <property type="term" value="P:cell adhesion"/>
    <property type="evidence" value="ECO:0007669"/>
    <property type="project" value="InterPro"/>
</dbReference>
<comment type="caution">
    <text evidence="8">The sequence shown here is derived from an EMBL/GenBank/DDBJ whole genome shotgun (WGS) entry which is preliminary data.</text>
</comment>
<keyword evidence="2" id="KW-0134">Cell wall</keyword>
<evidence type="ECO:0000313" key="9">
    <source>
        <dbReference type="Proteomes" id="UP000721920"/>
    </source>
</evidence>